<accession>A0A381Q2S1</accession>
<dbReference type="InterPro" id="IPR003369">
    <property type="entry name" value="TatA/B/E"/>
</dbReference>
<protein>
    <recommendedName>
        <fullName evidence="10">Sec-independent protein translocase protein TatA</fullName>
    </recommendedName>
</protein>
<dbReference type="Pfam" id="PF02416">
    <property type="entry name" value="TatA_B_E"/>
    <property type="match status" value="1"/>
</dbReference>
<dbReference type="Gene3D" id="1.20.5.3310">
    <property type="match status" value="1"/>
</dbReference>
<dbReference type="HAMAP" id="MF_00236">
    <property type="entry name" value="TatA_E"/>
    <property type="match status" value="1"/>
</dbReference>
<name>A0A381Q2S1_9ZZZZ</name>
<evidence type="ECO:0000313" key="9">
    <source>
        <dbReference type="EMBL" id="SUZ71913.1"/>
    </source>
</evidence>
<keyword evidence="6" id="KW-1133">Transmembrane helix</keyword>
<evidence type="ECO:0000256" key="1">
    <source>
        <dbReference type="ARBA" id="ARBA00004162"/>
    </source>
</evidence>
<organism evidence="9">
    <name type="scientific">marine metagenome</name>
    <dbReference type="NCBI Taxonomy" id="408172"/>
    <lineage>
        <taxon>unclassified sequences</taxon>
        <taxon>metagenomes</taxon>
        <taxon>ecological metagenomes</taxon>
    </lineage>
</organism>
<gene>
    <name evidence="9" type="ORF">METZ01_LOCUS24767</name>
</gene>
<comment type="subcellular location">
    <subcellularLocation>
        <location evidence="1">Cell membrane</location>
        <topology evidence="1">Single-pass membrane protein</topology>
    </subcellularLocation>
</comment>
<evidence type="ECO:0000256" key="4">
    <source>
        <dbReference type="ARBA" id="ARBA00022692"/>
    </source>
</evidence>
<evidence type="ECO:0000256" key="8">
    <source>
        <dbReference type="ARBA" id="ARBA00023136"/>
    </source>
</evidence>
<dbReference type="GO" id="GO:0005886">
    <property type="term" value="C:plasma membrane"/>
    <property type="evidence" value="ECO:0007669"/>
    <property type="project" value="UniProtKB-SubCell"/>
</dbReference>
<dbReference type="PANTHER" id="PTHR42982:SF1">
    <property type="entry name" value="SEC-INDEPENDENT PROTEIN TRANSLOCASE PROTEIN TATA"/>
    <property type="match status" value="1"/>
</dbReference>
<reference evidence="9" key="1">
    <citation type="submission" date="2018-05" db="EMBL/GenBank/DDBJ databases">
        <authorList>
            <person name="Lanie J.A."/>
            <person name="Ng W.-L."/>
            <person name="Kazmierczak K.M."/>
            <person name="Andrzejewski T.M."/>
            <person name="Davidsen T.M."/>
            <person name="Wayne K.J."/>
            <person name="Tettelin H."/>
            <person name="Glass J.I."/>
            <person name="Rusch D."/>
            <person name="Podicherti R."/>
            <person name="Tsui H.-C.T."/>
            <person name="Winkler M.E."/>
        </authorList>
    </citation>
    <scope>NUCLEOTIDE SEQUENCE</scope>
</reference>
<proteinExistence type="inferred from homology"/>
<evidence type="ECO:0008006" key="10">
    <source>
        <dbReference type="Google" id="ProtNLM"/>
    </source>
</evidence>
<sequence length="58" mass="6491">MGNIGLPELVMIFLVLLLLFGGKRLPGLARGFAKSLREFRGALNETKEEIRKSEDSEE</sequence>
<keyword evidence="5" id="KW-0653">Protein transport</keyword>
<dbReference type="InterPro" id="IPR006312">
    <property type="entry name" value="TatA/E"/>
</dbReference>
<keyword evidence="4" id="KW-0812">Transmembrane</keyword>
<dbReference type="EMBL" id="UINC01001138">
    <property type="protein sequence ID" value="SUZ71913.1"/>
    <property type="molecule type" value="Genomic_DNA"/>
</dbReference>
<dbReference type="PANTHER" id="PTHR42982">
    <property type="entry name" value="SEC-INDEPENDENT PROTEIN TRANSLOCASE PROTEIN TATA"/>
    <property type="match status" value="1"/>
</dbReference>
<evidence type="ECO:0000256" key="6">
    <source>
        <dbReference type="ARBA" id="ARBA00022989"/>
    </source>
</evidence>
<keyword evidence="3" id="KW-1003">Cell membrane</keyword>
<evidence type="ECO:0000256" key="2">
    <source>
        <dbReference type="ARBA" id="ARBA00022448"/>
    </source>
</evidence>
<dbReference type="PRINTS" id="PR01506">
    <property type="entry name" value="TATBPROTEIN"/>
</dbReference>
<dbReference type="GO" id="GO:0043953">
    <property type="term" value="P:protein transport by the Tat complex"/>
    <property type="evidence" value="ECO:0007669"/>
    <property type="project" value="InterPro"/>
</dbReference>
<evidence type="ECO:0000256" key="5">
    <source>
        <dbReference type="ARBA" id="ARBA00022927"/>
    </source>
</evidence>
<evidence type="ECO:0000256" key="7">
    <source>
        <dbReference type="ARBA" id="ARBA00023010"/>
    </source>
</evidence>
<keyword evidence="7" id="KW-0811">Translocation</keyword>
<keyword evidence="8" id="KW-0472">Membrane</keyword>
<evidence type="ECO:0000256" key="3">
    <source>
        <dbReference type="ARBA" id="ARBA00022475"/>
    </source>
</evidence>
<dbReference type="AlphaFoldDB" id="A0A381Q2S1"/>
<keyword evidence="2" id="KW-0813">Transport</keyword>